<dbReference type="Pfam" id="PF08800">
    <property type="entry name" value="BT4734-like_N"/>
    <property type="match status" value="1"/>
</dbReference>
<organism evidence="3 4">
    <name type="scientific">Xanthomarina spongicola</name>
    <dbReference type="NCBI Taxonomy" id="570520"/>
    <lineage>
        <taxon>Bacteria</taxon>
        <taxon>Pseudomonadati</taxon>
        <taxon>Bacteroidota</taxon>
        <taxon>Flavobacteriia</taxon>
        <taxon>Flavobacteriales</taxon>
        <taxon>Flavobacteriaceae</taxon>
        <taxon>Xanthomarina</taxon>
    </lineage>
</organism>
<evidence type="ECO:0000313" key="4">
    <source>
        <dbReference type="Proteomes" id="UP000245430"/>
    </source>
</evidence>
<dbReference type="AlphaFoldDB" id="A0A316DNK5"/>
<dbReference type="RefSeq" id="WP_109681518.1">
    <property type="nucleotide sequence ID" value="NZ_QGGP01000002.1"/>
</dbReference>
<dbReference type="Pfam" id="PF08707">
    <property type="entry name" value="PriCT_2"/>
    <property type="match status" value="1"/>
</dbReference>
<dbReference type="GO" id="GO:0016817">
    <property type="term" value="F:hydrolase activity, acting on acid anhydrides"/>
    <property type="evidence" value="ECO:0007669"/>
    <property type="project" value="InterPro"/>
</dbReference>
<feature type="domain" description="Primase C-terminal 2" evidence="1">
    <location>
        <begin position="223"/>
        <end position="285"/>
    </location>
</feature>
<dbReference type="Proteomes" id="UP000245430">
    <property type="component" value="Unassembled WGS sequence"/>
</dbReference>
<dbReference type="InterPro" id="IPR014819">
    <property type="entry name" value="PriCT_2"/>
</dbReference>
<evidence type="ECO:0000313" key="3">
    <source>
        <dbReference type="EMBL" id="PWK19631.1"/>
    </source>
</evidence>
<dbReference type="InterPro" id="IPR014907">
    <property type="entry name" value="BT4734-like_N"/>
</dbReference>
<evidence type="ECO:0000259" key="2">
    <source>
        <dbReference type="Pfam" id="PF08800"/>
    </source>
</evidence>
<keyword evidence="4" id="KW-1185">Reference proteome</keyword>
<evidence type="ECO:0000259" key="1">
    <source>
        <dbReference type="Pfam" id="PF08707"/>
    </source>
</evidence>
<name>A0A316DNK5_9FLAO</name>
<sequence length="761" mass="86901">MPQVSIFKDFANKVEDAPLQQIITDIKEGKYKNHIVSIRKLKKNGNNNEANELKKHLLGFTTSGIFNNERTADTISEYSGFVILDIDKLSESELNRITPIIHLAVYTYAAFISPSGNGIKIIVPVSTSKEQHKEAYNQVVRYYEQALNIDIDTSGSDISRLCFMSYDPECYFNSDAETYKVIIEEKPLKIVSSNPHIPINSDGSEIEKYILEIEAKGIDLTSGYVNWRNIGFAIADEYGENGREYFHRISKQHTEYDAKECDKQFTNCLKANGSGVTMSTFYYFANQAGVNLKNSEILNNDNNTKQNKKETEKLPTFPAAIYENLPEFLKQAVYYGSTNQEKDMLLLGALTCISSCLHKVYGIYDNDKVYSNLFLFVTAPASAGKGKLKWCKSIIYPVHMALREEAKILKSNYESDLAVYNKNKNKDENLEKPQKPPEKMLFIPANNSTTGVFQLLADSKARGIIFETEGDTLSQAFKTDYGNYSDGFRKAFHHETISYYRRTDREYVDMENPCLSTVLSGTPKQVLALTPNAENGLFSRFIFYYLNISPKWKNVFEDKSDNGVGEYYKQLGQQFFDIYAVLKSNDEIKIELTTEQQEQFHTYFSNVQNLYLSVQSEEYIATVRRMGLIAFRFMMIFTALRITEDGDLSNPRVCIDEDFNNALAMVTVLIKHSSKVFSSLPKDDSPITYKNRKEQFLNNLPYKFTTREYVIVGKDLNIPPKTAEAYITEFIKSNLITRAFQGQYVNNTNKESEGFKESKAS</sequence>
<proteinExistence type="predicted"/>
<comment type="caution">
    <text evidence="3">The sequence shown here is derived from an EMBL/GenBank/DDBJ whole genome shotgun (WGS) entry which is preliminary data.</text>
</comment>
<reference evidence="3 4" key="1">
    <citation type="submission" date="2018-05" db="EMBL/GenBank/DDBJ databases">
        <title>Genomic Encyclopedia of Archaeal and Bacterial Type Strains, Phase II (KMG-II): from individual species to whole genera.</title>
        <authorList>
            <person name="Goeker M."/>
        </authorList>
    </citation>
    <scope>NUCLEOTIDE SEQUENCE [LARGE SCALE GENOMIC DNA]</scope>
    <source>
        <strain evidence="3 4">DSM 22637</strain>
    </source>
</reference>
<feature type="domain" description="BT4734-like N-terminal" evidence="2">
    <location>
        <begin position="53"/>
        <end position="172"/>
    </location>
</feature>
<accession>A0A316DNK5</accession>
<dbReference type="EMBL" id="QGGP01000002">
    <property type="protein sequence ID" value="PWK19631.1"/>
    <property type="molecule type" value="Genomic_DNA"/>
</dbReference>
<protein>
    <submittedName>
        <fullName evidence="3">Primase-like protein</fullName>
    </submittedName>
</protein>
<dbReference type="OrthoDB" id="1522635at2"/>
<dbReference type="Pfam" id="PF13148">
    <property type="entry name" value="DUF3987"/>
    <property type="match status" value="1"/>
</dbReference>
<gene>
    <name evidence="3" type="ORF">LX78_00980</name>
</gene>
<dbReference type="InterPro" id="IPR025048">
    <property type="entry name" value="DUF3987"/>
</dbReference>